<keyword evidence="4" id="KW-0408">Iron</keyword>
<comment type="caution">
    <text evidence="8">The sequence shown here is derived from an EMBL/GenBank/DDBJ whole genome shotgun (WGS) entry which is preliminary data.</text>
</comment>
<sequence length="142" mass="14729">MTIEMDTAEMDTAVAFAADTPPGPAARVCRYEDLIAGRGVAVLLPDMTQAAVFRTFDGRLFGVGNLDPATGAHVISRGLTGSRDGAPTVASPMLKHVYDLATGQCVDGPAGREPYALAVFPVRCDEGVVYIHTAPPIVAGGN</sequence>
<feature type="domain" description="Rieske" evidence="7">
    <location>
        <begin position="26"/>
        <end position="131"/>
    </location>
</feature>
<dbReference type="GO" id="GO:0016705">
    <property type="term" value="F:oxidoreductase activity, acting on paired donors, with incorporation or reduction of molecular oxygen"/>
    <property type="evidence" value="ECO:0007669"/>
    <property type="project" value="UniProtKB-ARBA"/>
</dbReference>
<dbReference type="PANTHER" id="PTHR40562:SF1">
    <property type="entry name" value="NITRITE REDUCTASE (NADH) SMALL SUBUNIT"/>
    <property type="match status" value="1"/>
</dbReference>
<dbReference type="EMBL" id="AZAN01000001">
    <property type="protein sequence ID" value="ETA71024.1"/>
    <property type="molecule type" value="Genomic_DNA"/>
</dbReference>
<dbReference type="PROSITE" id="PS51300">
    <property type="entry name" value="NIRD"/>
    <property type="match status" value="1"/>
</dbReference>
<dbReference type="GO" id="GO:0051213">
    <property type="term" value="F:dioxygenase activity"/>
    <property type="evidence" value="ECO:0007669"/>
    <property type="project" value="UniProtKB-KW"/>
</dbReference>
<dbReference type="OrthoDB" id="3213360at2"/>
<dbReference type="PANTHER" id="PTHR40562">
    <property type="match status" value="1"/>
</dbReference>
<gene>
    <name evidence="8" type="ORF">ActroDRAFT_0042</name>
</gene>
<keyword evidence="1" id="KW-0001">2Fe-2S</keyword>
<evidence type="ECO:0000313" key="9">
    <source>
        <dbReference type="Proteomes" id="UP000019485"/>
    </source>
</evidence>
<proteinExistence type="predicted"/>
<dbReference type="RefSeq" id="WP_084315838.1">
    <property type="nucleotide sequence ID" value="NZ_KI632511.1"/>
</dbReference>
<dbReference type="AlphaFoldDB" id="W9DW33"/>
<dbReference type="PROSITE" id="PS51296">
    <property type="entry name" value="RIESKE"/>
    <property type="match status" value="1"/>
</dbReference>
<dbReference type="GO" id="GO:0004497">
    <property type="term" value="F:monooxygenase activity"/>
    <property type="evidence" value="ECO:0007669"/>
    <property type="project" value="UniProtKB-ARBA"/>
</dbReference>
<keyword evidence="2" id="KW-0479">Metal-binding</keyword>
<organism evidence="8 9">
    <name type="scientific">Actinospica robiniae DSM 44927</name>
    <dbReference type="NCBI Taxonomy" id="479430"/>
    <lineage>
        <taxon>Bacteria</taxon>
        <taxon>Bacillati</taxon>
        <taxon>Actinomycetota</taxon>
        <taxon>Actinomycetes</taxon>
        <taxon>Catenulisporales</taxon>
        <taxon>Actinospicaceae</taxon>
        <taxon>Actinospica</taxon>
    </lineage>
</organism>
<accession>W9DW33</accession>
<keyword evidence="8" id="KW-0223">Dioxygenase</keyword>
<dbReference type="GO" id="GO:0046872">
    <property type="term" value="F:metal ion binding"/>
    <property type="evidence" value="ECO:0007669"/>
    <property type="project" value="UniProtKB-KW"/>
</dbReference>
<dbReference type="GO" id="GO:0008942">
    <property type="term" value="F:nitrite reductase [NAD(P)H] activity"/>
    <property type="evidence" value="ECO:0007669"/>
    <property type="project" value="InterPro"/>
</dbReference>
<evidence type="ECO:0000256" key="4">
    <source>
        <dbReference type="ARBA" id="ARBA00023004"/>
    </source>
</evidence>
<dbReference type="Proteomes" id="UP000019485">
    <property type="component" value="Unassembled WGS sequence"/>
</dbReference>
<dbReference type="InterPro" id="IPR017941">
    <property type="entry name" value="Rieske_2Fe-2S"/>
</dbReference>
<evidence type="ECO:0000256" key="1">
    <source>
        <dbReference type="ARBA" id="ARBA00022714"/>
    </source>
</evidence>
<evidence type="ECO:0000256" key="6">
    <source>
        <dbReference type="ARBA" id="ARBA00023063"/>
    </source>
</evidence>
<dbReference type="InterPro" id="IPR036922">
    <property type="entry name" value="Rieske_2Fe-2S_sf"/>
</dbReference>
<keyword evidence="3" id="KW-0560">Oxidoreductase</keyword>
<dbReference type="GO" id="GO:0042128">
    <property type="term" value="P:nitrate assimilation"/>
    <property type="evidence" value="ECO:0007669"/>
    <property type="project" value="UniProtKB-KW"/>
</dbReference>
<evidence type="ECO:0000256" key="2">
    <source>
        <dbReference type="ARBA" id="ARBA00022723"/>
    </source>
</evidence>
<dbReference type="GO" id="GO:0051537">
    <property type="term" value="F:2 iron, 2 sulfur cluster binding"/>
    <property type="evidence" value="ECO:0007669"/>
    <property type="project" value="UniProtKB-KW"/>
</dbReference>
<evidence type="ECO:0000259" key="7">
    <source>
        <dbReference type="PROSITE" id="PS51296"/>
    </source>
</evidence>
<dbReference type="Pfam" id="PF13806">
    <property type="entry name" value="Rieske_2"/>
    <property type="match status" value="1"/>
</dbReference>
<dbReference type="InterPro" id="IPR017881">
    <property type="entry name" value="NirD"/>
</dbReference>
<reference evidence="8 9" key="1">
    <citation type="submission" date="2013-08" db="EMBL/GenBank/DDBJ databases">
        <authorList>
            <consortium name="DOE Joint Genome Institute"/>
            <person name="Eisen J."/>
            <person name="Huntemann M."/>
            <person name="Han J."/>
            <person name="Chen A."/>
            <person name="Kyrpides N."/>
            <person name="Mavromatis K."/>
            <person name="Markowitz V."/>
            <person name="Palaniappan K."/>
            <person name="Ivanova N."/>
            <person name="Schaumberg A."/>
            <person name="Pati A."/>
            <person name="Liolios K."/>
            <person name="Nordberg H.P."/>
            <person name="Cantor M.N."/>
            <person name="Hua S.X."/>
            <person name="Woyke T."/>
        </authorList>
    </citation>
    <scope>NUCLEOTIDE SEQUENCE [LARGE SCALE GENOMIC DNA]</scope>
    <source>
        <strain evidence="8 9">DSM 44927</strain>
    </source>
</reference>
<dbReference type="Gene3D" id="2.102.10.10">
    <property type="entry name" value="Rieske [2Fe-2S] iron-sulphur domain"/>
    <property type="match status" value="1"/>
</dbReference>
<dbReference type="HOGENOM" id="CLU_055690_3_0_11"/>
<name>W9DW33_9ACTN</name>
<evidence type="ECO:0000313" key="8">
    <source>
        <dbReference type="EMBL" id="ETA71024.1"/>
    </source>
</evidence>
<evidence type="ECO:0000256" key="5">
    <source>
        <dbReference type="ARBA" id="ARBA00023014"/>
    </source>
</evidence>
<dbReference type="SUPFAM" id="SSF50022">
    <property type="entry name" value="ISP domain"/>
    <property type="match status" value="1"/>
</dbReference>
<protein>
    <submittedName>
        <fullName evidence="8">Ferredoxin subunit of nitrite reductase and ring-hydroxylating dioxygenase</fullName>
    </submittedName>
</protein>
<keyword evidence="6" id="KW-0534">Nitrate assimilation</keyword>
<dbReference type="InterPro" id="IPR012748">
    <property type="entry name" value="Rieske-like_NirD"/>
</dbReference>
<keyword evidence="5" id="KW-0411">Iron-sulfur</keyword>
<evidence type="ECO:0000256" key="3">
    <source>
        <dbReference type="ARBA" id="ARBA00023002"/>
    </source>
</evidence>
<keyword evidence="9" id="KW-1185">Reference proteome</keyword>